<evidence type="ECO:0000259" key="4">
    <source>
        <dbReference type="Pfam" id="PF08353"/>
    </source>
</evidence>
<dbReference type="HAMAP" id="MF_02214">
    <property type="entry name" value="Lipid_II_synth_MurT"/>
    <property type="match status" value="1"/>
</dbReference>
<comment type="catalytic activity">
    <reaction evidence="2">
        <text>beta-D-GlcNAc-(1-&gt;4)-Mur2Ac(oyl-L-Ala-gamma-D-Glu-L-Lys-D-Ala-D-Ala)-di-trans,octa-cis-undecaprenyl diphosphate + L-glutamine + ATP + H2O = beta-D-GlcNAc-(1-&gt;4)-Mur2Ac(oyl-L-Ala-D-isoglutaminyl-L-Lys-D-Ala-D-Ala)-di-trans,octa-cis-undecaprenyl diphosphate + L-glutamate + ADP + phosphate + H(+)</text>
        <dbReference type="Rhea" id="RHEA:57928"/>
        <dbReference type="ChEBI" id="CHEBI:15377"/>
        <dbReference type="ChEBI" id="CHEBI:15378"/>
        <dbReference type="ChEBI" id="CHEBI:29985"/>
        <dbReference type="ChEBI" id="CHEBI:30616"/>
        <dbReference type="ChEBI" id="CHEBI:43474"/>
        <dbReference type="ChEBI" id="CHEBI:58359"/>
        <dbReference type="ChEBI" id="CHEBI:60033"/>
        <dbReference type="ChEBI" id="CHEBI:62233"/>
        <dbReference type="ChEBI" id="CHEBI:456216"/>
        <dbReference type="EC" id="6.3.5.13"/>
    </reaction>
</comment>
<dbReference type="GO" id="GO:0071555">
    <property type="term" value="P:cell wall organization"/>
    <property type="evidence" value="ECO:0007669"/>
    <property type="project" value="UniProtKB-KW"/>
</dbReference>
<proteinExistence type="inferred from homology"/>
<dbReference type="Proteomes" id="UP001146670">
    <property type="component" value="Unassembled WGS sequence"/>
</dbReference>
<keyword evidence="2" id="KW-0862">Zinc</keyword>
<dbReference type="InterPro" id="IPR013564">
    <property type="entry name" value="MurT_C"/>
</dbReference>
<comment type="catalytic activity">
    <reaction evidence="2">
        <text>beta-D-GlcNAc-(1-&gt;4)-Mur2Ac(oyl-L-Ala-gamma-D-O-P-Glu-L-Lys-D-Ala-D-Ala)-di-trans,octa-cis-undecaprenyl diphosphate + NH4(+) = beta-D-GlcNAc-(1-&gt;4)-Mur2Ac(oyl-L-Ala-D-isoglutaminyl-L-Lys-D-Ala-D-Ala)-di-trans,octa-cis-undecaprenyl diphosphate + phosphate + H(+)</text>
        <dbReference type="Rhea" id="RHEA:57932"/>
        <dbReference type="ChEBI" id="CHEBI:15378"/>
        <dbReference type="ChEBI" id="CHEBI:28938"/>
        <dbReference type="ChEBI" id="CHEBI:43474"/>
        <dbReference type="ChEBI" id="CHEBI:62233"/>
        <dbReference type="ChEBI" id="CHEBI:143132"/>
    </reaction>
</comment>
<dbReference type="Pfam" id="PF08245">
    <property type="entry name" value="Mur_ligase_M"/>
    <property type="match status" value="1"/>
</dbReference>
<dbReference type="EMBL" id="JAPRFR010000001">
    <property type="protein sequence ID" value="MCZ0725265.1"/>
    <property type="molecule type" value="Genomic_DNA"/>
</dbReference>
<name>A0A9X3JFD9_9LACT</name>
<keyword evidence="2" id="KW-0133">Cell shape</keyword>
<keyword evidence="2" id="KW-0573">Peptidoglycan synthesis</keyword>
<evidence type="ECO:0000313" key="6">
    <source>
        <dbReference type="Proteomes" id="UP001146670"/>
    </source>
</evidence>
<comment type="subunit">
    <text evidence="2">Forms a heterodimer with GatD.</text>
</comment>
<dbReference type="GO" id="GO:0009252">
    <property type="term" value="P:peptidoglycan biosynthetic process"/>
    <property type="evidence" value="ECO:0007669"/>
    <property type="project" value="UniProtKB-UniRule"/>
</dbReference>
<dbReference type="InterPro" id="IPR036565">
    <property type="entry name" value="Mur-like_cat_sf"/>
</dbReference>
<organism evidence="5 6">
    <name type="scientific">Aerococcus kribbianus</name>
    <dbReference type="NCBI Taxonomy" id="2999064"/>
    <lineage>
        <taxon>Bacteria</taxon>
        <taxon>Bacillati</taxon>
        <taxon>Bacillota</taxon>
        <taxon>Bacilli</taxon>
        <taxon>Lactobacillales</taxon>
        <taxon>Aerococcaceae</taxon>
        <taxon>Aerococcus</taxon>
    </lineage>
</organism>
<protein>
    <recommendedName>
        <fullName evidence="2">Lipid II isoglutaminyl synthase (glutamine-hydrolyzing) subunit MurT</fullName>
        <ecNumber evidence="2">6.3.5.13</ecNumber>
    </recommendedName>
</protein>
<evidence type="ECO:0000313" key="5">
    <source>
        <dbReference type="EMBL" id="MCZ0725265.1"/>
    </source>
</evidence>
<dbReference type="InterPro" id="IPR043703">
    <property type="entry name" value="Lipid_II_synth_MurT"/>
</dbReference>
<dbReference type="RefSeq" id="WP_268751589.1">
    <property type="nucleotide sequence ID" value="NZ_JAPRFQ010000001.1"/>
</dbReference>
<comment type="catalytic activity">
    <reaction evidence="2">
        <text>beta-D-GlcNAc-(1-&gt;4)-Mur2Ac(oyl-L-Ala-gamma-D-Glu-L-Lys-D-Ala-D-Ala)-di-trans,octa-cis-undecaprenyl diphosphate + ATP = beta-D-GlcNAc-(1-&gt;4)-Mur2Ac(oyl-L-Ala-gamma-D-O-P-Glu-L-Lys-D-Ala-D-Ala)-di-trans,octa-cis-undecaprenyl diphosphate + ADP</text>
        <dbReference type="Rhea" id="RHEA:59488"/>
        <dbReference type="ChEBI" id="CHEBI:30616"/>
        <dbReference type="ChEBI" id="CHEBI:60033"/>
        <dbReference type="ChEBI" id="CHEBI:143132"/>
        <dbReference type="ChEBI" id="CHEBI:456216"/>
    </reaction>
</comment>
<gene>
    <name evidence="2" type="primary">murT</name>
    <name evidence="5" type="ORF">OW157_01625</name>
</gene>
<dbReference type="AlphaFoldDB" id="A0A9X3JFD9"/>
<keyword evidence="2 5" id="KW-0436">Ligase</keyword>
<dbReference type="Gene3D" id="3.40.1190.10">
    <property type="entry name" value="Mur-like, catalytic domain"/>
    <property type="match status" value="1"/>
</dbReference>
<dbReference type="GO" id="GO:0005524">
    <property type="term" value="F:ATP binding"/>
    <property type="evidence" value="ECO:0007669"/>
    <property type="project" value="UniProtKB-UniRule"/>
</dbReference>
<dbReference type="PANTHER" id="PTHR23135">
    <property type="entry name" value="MUR LIGASE FAMILY MEMBER"/>
    <property type="match status" value="1"/>
</dbReference>
<sequence length="453" mass="50029">MAFKTQFASAIGRNSQLLLKRFTSGGTSLPGKLAASIDPDILAHLGAEYQVIIITGTNGKSVTTALTVNILREAFDHVMTNDSGSNMLQGVISSFIADSKAAKKATGKKIAVLEVDEASLRHVTKHIKPLLILTTNIFRDQMDRYGEIYTTYDYILQGAAQSPDTTLLMNGDAPIFSSRDTVNPRQYFGFYNDDKSADLLADNNTDGIICPQCEQVLHYHAITYANLGDFYCPNCGFSRPKLSYGVDNIIELTPESARFSMDGYPYEIGVAGMYNVYNALAAYSIGRYLGVSQAQIQNALKNSQRMFGRQEALAVEGHDLRINLIKNPVGLNQVVDLVALEKEPFTLITLLNDQPADGQDISWIWDGNFEELAQLNNITEGYIGGSRVEDLATRLEVAGFNNQQLERVADSKGAIQAVKEAKNEKVYLLTTYTAMLDLRKELANQGYVKERMH</sequence>
<reference evidence="5" key="1">
    <citation type="submission" date="2022-12" db="EMBL/GenBank/DDBJ databases">
        <title>Description and comparative metabolic analysis of Aerococcus sp. nov., isolated from the feces of a pig.</title>
        <authorList>
            <person name="Chang Y.-H."/>
        </authorList>
    </citation>
    <scope>NUCLEOTIDE SEQUENCE</scope>
    <source>
        <strain evidence="5">YH-aer222</strain>
    </source>
</reference>
<dbReference type="GO" id="GO:0008360">
    <property type="term" value="P:regulation of cell shape"/>
    <property type="evidence" value="ECO:0007669"/>
    <property type="project" value="UniProtKB-KW"/>
</dbReference>
<keyword evidence="2" id="KW-0547">Nucleotide-binding</keyword>
<keyword evidence="2" id="KW-0961">Cell wall biogenesis/degradation</keyword>
<comment type="pathway">
    <text evidence="1 2">Cell wall biogenesis; peptidoglycan biosynthesis.</text>
</comment>
<dbReference type="GO" id="GO:0140282">
    <property type="term" value="F:carbon-nitrogen ligase activity on lipid II"/>
    <property type="evidence" value="ECO:0007669"/>
    <property type="project" value="UniProtKB-UniRule"/>
</dbReference>
<feature type="domain" description="Lipid II isoglutaminyl synthase (glutamine-hydrolyzing) subunit MurT C-terminal" evidence="4">
    <location>
        <begin position="324"/>
        <end position="435"/>
    </location>
</feature>
<evidence type="ECO:0000259" key="3">
    <source>
        <dbReference type="Pfam" id="PF08245"/>
    </source>
</evidence>
<dbReference type="SUPFAM" id="SSF53623">
    <property type="entry name" value="MurD-like peptide ligases, catalytic domain"/>
    <property type="match status" value="1"/>
</dbReference>
<feature type="binding site" evidence="2">
    <location>
        <position position="210"/>
    </location>
    <ligand>
        <name>Zn(2+)</name>
        <dbReference type="ChEBI" id="CHEBI:29105"/>
    </ligand>
</feature>
<comment type="function">
    <text evidence="2">The lipid II isoglutaminyl synthase complex catalyzes the formation of alpha-D-isoglutamine in the cell wall lipid II stem peptide. The MurT subunit catalyzes the ATP-dependent amidation of D-glutamate residue of lipid II, converting it to an isoglutamine residue.</text>
</comment>
<evidence type="ECO:0000256" key="2">
    <source>
        <dbReference type="HAMAP-Rule" id="MF_02214"/>
    </source>
</evidence>
<accession>A0A9X3JFD9</accession>
<comment type="caution">
    <text evidence="5">The sequence shown here is derived from an EMBL/GenBank/DDBJ whole genome shotgun (WGS) entry which is preliminary data.</text>
</comment>
<dbReference type="GO" id="GO:0008270">
    <property type="term" value="F:zinc ion binding"/>
    <property type="evidence" value="ECO:0007669"/>
    <property type="project" value="UniProtKB-UniRule"/>
</dbReference>
<feature type="binding site" evidence="2">
    <location>
        <position position="213"/>
    </location>
    <ligand>
        <name>Zn(2+)</name>
        <dbReference type="ChEBI" id="CHEBI:29105"/>
    </ligand>
</feature>
<dbReference type="PANTHER" id="PTHR23135:SF7">
    <property type="entry name" value="LIPID II ISOGLUTAMINYL SYNTHASE (GLUTAMINE-HYDROLYZING) SUBUNIT MURT"/>
    <property type="match status" value="1"/>
</dbReference>
<dbReference type="GO" id="GO:0016881">
    <property type="term" value="F:acid-amino acid ligase activity"/>
    <property type="evidence" value="ECO:0007669"/>
    <property type="project" value="InterPro"/>
</dbReference>
<keyword evidence="2" id="KW-0067">ATP-binding</keyword>
<dbReference type="EC" id="6.3.5.13" evidence="2"/>
<feature type="domain" description="Mur ligase central" evidence="3">
    <location>
        <begin position="54"/>
        <end position="176"/>
    </location>
</feature>
<keyword evidence="2" id="KW-0479">Metal-binding</keyword>
<dbReference type="Pfam" id="PF08353">
    <property type="entry name" value="MurT_C"/>
    <property type="match status" value="1"/>
</dbReference>
<feature type="binding site" evidence="2">
    <location>
        <position position="235"/>
    </location>
    <ligand>
        <name>Zn(2+)</name>
        <dbReference type="ChEBI" id="CHEBI:29105"/>
    </ligand>
</feature>
<dbReference type="InterPro" id="IPR013221">
    <property type="entry name" value="Mur_ligase_cen"/>
</dbReference>
<feature type="active site" evidence="2">
    <location>
        <position position="360"/>
    </location>
</feature>
<feature type="binding site" evidence="2">
    <location>
        <position position="232"/>
    </location>
    <ligand>
        <name>Zn(2+)</name>
        <dbReference type="ChEBI" id="CHEBI:29105"/>
    </ligand>
</feature>
<evidence type="ECO:0000256" key="1">
    <source>
        <dbReference type="ARBA" id="ARBA00004752"/>
    </source>
</evidence>
<comment type="similarity">
    <text evidence="2">Belongs to the MurCDEF family. MurT subfamily.</text>
</comment>
<keyword evidence="6" id="KW-1185">Reference proteome</keyword>